<organism evidence="7 8">
    <name type="scientific">Uncinocarpus reesii (strain UAMH 1704)</name>
    <dbReference type="NCBI Taxonomy" id="336963"/>
    <lineage>
        <taxon>Eukaryota</taxon>
        <taxon>Fungi</taxon>
        <taxon>Dikarya</taxon>
        <taxon>Ascomycota</taxon>
        <taxon>Pezizomycotina</taxon>
        <taxon>Eurotiomycetes</taxon>
        <taxon>Eurotiomycetidae</taxon>
        <taxon>Onygenales</taxon>
        <taxon>Onygenaceae</taxon>
        <taxon>Uncinocarpus</taxon>
    </lineage>
</organism>
<evidence type="ECO:0000256" key="2">
    <source>
        <dbReference type="ARBA" id="ARBA00007049"/>
    </source>
</evidence>
<keyword evidence="8" id="KW-1185">Reference proteome</keyword>
<dbReference type="VEuPathDB" id="FungiDB:UREG_05839"/>
<comment type="subcellular location">
    <subcellularLocation>
        <location evidence="1">Endomembrane system</location>
        <topology evidence="1">Multi-pass membrane protein</topology>
    </subcellularLocation>
</comment>
<accession>C4JTQ0</accession>
<dbReference type="InterPro" id="IPR008217">
    <property type="entry name" value="Ccc1_fam"/>
</dbReference>
<dbReference type="GO" id="GO:0005384">
    <property type="term" value="F:manganese ion transmembrane transporter activity"/>
    <property type="evidence" value="ECO:0007669"/>
    <property type="project" value="InterPro"/>
</dbReference>
<dbReference type="InParanoid" id="C4JTQ0"/>
<dbReference type="EMBL" id="CH476617">
    <property type="protein sequence ID" value="EEP80997.1"/>
    <property type="molecule type" value="Genomic_DNA"/>
</dbReference>
<dbReference type="KEGG" id="ure:UREG_05839"/>
<dbReference type="Pfam" id="PF01988">
    <property type="entry name" value="VIT1"/>
    <property type="match status" value="1"/>
</dbReference>
<proteinExistence type="inferred from homology"/>
<dbReference type="GeneID" id="8443584"/>
<dbReference type="OMA" id="MECGHAP"/>
<keyword evidence="3 6" id="KW-0812">Transmembrane</keyword>
<dbReference type="Proteomes" id="UP000002058">
    <property type="component" value="Unassembled WGS sequence"/>
</dbReference>
<dbReference type="STRING" id="336963.C4JTQ0"/>
<feature type="transmembrane region" description="Helical" evidence="6">
    <location>
        <begin position="209"/>
        <end position="231"/>
    </location>
</feature>
<evidence type="ECO:0008006" key="9">
    <source>
        <dbReference type="Google" id="ProtNLM"/>
    </source>
</evidence>
<evidence type="ECO:0000256" key="1">
    <source>
        <dbReference type="ARBA" id="ARBA00004127"/>
    </source>
</evidence>
<evidence type="ECO:0000313" key="8">
    <source>
        <dbReference type="Proteomes" id="UP000002058"/>
    </source>
</evidence>
<dbReference type="FunCoup" id="C4JTQ0">
    <property type="interactions" value="15"/>
</dbReference>
<dbReference type="eggNOG" id="KOG4473">
    <property type="taxonomic scope" value="Eukaryota"/>
</dbReference>
<sequence length="299" mass="32732">MALFLVLKRLMYGPANPSLQERLRQRLERGPLLPHRAIGDDDPNRRLLDVEAQTHATLDHTGNEITNAPTRVRVNPKIVSDAILGLSDGLTVPFALSAGLSALGETRFVVVGGLAELAAGAISMGLGGFVGAKSELESYRTTRRETEELINAAPDETANRVRQVFARFGVPERIVTAISDRLHNSPDLLMEFLLVFHHREVEPNCNQPWISALTLAVCYFVGGFIPLIPYFCVKKVFVAFYWSVGVMAITLLIFGYIKTCVVRGWRGKENIVAGLKGGLQMIFVGGLAARGCNCLGAWD</sequence>
<keyword evidence="4 6" id="KW-1133">Transmembrane helix</keyword>
<evidence type="ECO:0000256" key="5">
    <source>
        <dbReference type="ARBA" id="ARBA00023136"/>
    </source>
</evidence>
<dbReference type="GO" id="GO:0030026">
    <property type="term" value="P:intracellular manganese ion homeostasis"/>
    <property type="evidence" value="ECO:0007669"/>
    <property type="project" value="InterPro"/>
</dbReference>
<gene>
    <name evidence="7" type="ORF">UREG_05839</name>
</gene>
<evidence type="ECO:0000313" key="7">
    <source>
        <dbReference type="EMBL" id="EEP80997.1"/>
    </source>
</evidence>
<evidence type="ECO:0000256" key="6">
    <source>
        <dbReference type="SAM" id="Phobius"/>
    </source>
</evidence>
<evidence type="ECO:0000256" key="4">
    <source>
        <dbReference type="ARBA" id="ARBA00022989"/>
    </source>
</evidence>
<dbReference type="PANTHER" id="PTHR31851">
    <property type="entry name" value="FE(2+)/MN(2+) TRANSPORTER PCL1"/>
    <property type="match status" value="1"/>
</dbReference>
<dbReference type="OrthoDB" id="73465at2759"/>
<protein>
    <recommendedName>
        <fullName evidence="9">Calcium transporter</fullName>
    </recommendedName>
</protein>
<keyword evidence="5 6" id="KW-0472">Membrane</keyword>
<name>C4JTQ0_UNCRE</name>
<feature type="transmembrane region" description="Helical" evidence="6">
    <location>
        <begin position="237"/>
        <end position="257"/>
    </location>
</feature>
<evidence type="ECO:0000256" key="3">
    <source>
        <dbReference type="ARBA" id="ARBA00022692"/>
    </source>
</evidence>
<dbReference type="HOGENOM" id="CLU_038957_0_2_1"/>
<reference evidence="8" key="1">
    <citation type="journal article" date="2009" name="Genome Res.">
        <title>Comparative genomic analyses of the human fungal pathogens Coccidioides and their relatives.</title>
        <authorList>
            <person name="Sharpton T.J."/>
            <person name="Stajich J.E."/>
            <person name="Rounsley S.D."/>
            <person name="Gardner M.J."/>
            <person name="Wortman J.R."/>
            <person name="Jordar V.S."/>
            <person name="Maiti R."/>
            <person name="Kodira C.D."/>
            <person name="Neafsey D.E."/>
            <person name="Zeng Q."/>
            <person name="Hung C.-Y."/>
            <person name="McMahan C."/>
            <person name="Muszewska A."/>
            <person name="Grynberg M."/>
            <person name="Mandel M.A."/>
            <person name="Kellner E.M."/>
            <person name="Barker B.M."/>
            <person name="Galgiani J.N."/>
            <person name="Orbach M.J."/>
            <person name="Kirkland T.N."/>
            <person name="Cole G.T."/>
            <person name="Henn M.R."/>
            <person name="Birren B.W."/>
            <person name="Taylor J.W."/>
        </authorList>
    </citation>
    <scope>NUCLEOTIDE SEQUENCE [LARGE SCALE GENOMIC DNA]</scope>
    <source>
        <strain evidence="8">UAMH 1704</strain>
    </source>
</reference>
<dbReference type="RefSeq" id="XP_002585150.1">
    <property type="nucleotide sequence ID" value="XM_002585104.1"/>
</dbReference>
<dbReference type="GO" id="GO:0012505">
    <property type="term" value="C:endomembrane system"/>
    <property type="evidence" value="ECO:0007669"/>
    <property type="project" value="UniProtKB-SubCell"/>
</dbReference>
<dbReference type="CDD" id="cd02435">
    <property type="entry name" value="CCC1"/>
    <property type="match status" value="1"/>
</dbReference>
<comment type="similarity">
    <text evidence="2">Belongs to the CCC1 family.</text>
</comment>
<dbReference type="AlphaFoldDB" id="C4JTQ0"/>